<dbReference type="EMBL" id="KV875098">
    <property type="protein sequence ID" value="OIW28289.1"/>
    <property type="molecule type" value="Genomic_DNA"/>
</dbReference>
<dbReference type="Proteomes" id="UP000182658">
    <property type="component" value="Unassembled WGS sequence"/>
</dbReference>
<dbReference type="GO" id="GO:0046872">
    <property type="term" value="F:metal ion binding"/>
    <property type="evidence" value="ECO:0007669"/>
    <property type="project" value="UniProtKB-KW"/>
</dbReference>
<dbReference type="InterPro" id="IPR034686">
    <property type="entry name" value="Terpene_cyclase-like_2"/>
</dbReference>
<evidence type="ECO:0000256" key="2">
    <source>
        <dbReference type="ARBA" id="ARBA00006333"/>
    </source>
</evidence>
<reference evidence="5 6" key="1">
    <citation type="submission" date="2016-10" db="EMBL/GenBank/DDBJ databases">
        <title>Draft genome sequence of Coniochaeta ligniaria NRRL30616, a lignocellulolytic fungus for bioabatement of inhibitors in plant biomass hydrolysates.</title>
        <authorList>
            <consortium name="DOE Joint Genome Institute"/>
            <person name="Jimenez D.J."/>
            <person name="Hector R.E."/>
            <person name="Riley R."/>
            <person name="Sun H."/>
            <person name="Grigoriev I.V."/>
            <person name="Van Elsas J.D."/>
            <person name="Nichols N.N."/>
        </authorList>
    </citation>
    <scope>NUCLEOTIDE SEQUENCE [LARGE SCALE GENOMIC DNA]</scope>
    <source>
        <strain evidence="5 6">NRRL 30616</strain>
    </source>
</reference>
<dbReference type="InParanoid" id="A0A1J7J4S0"/>
<dbReference type="SFLD" id="SFLDS00005">
    <property type="entry name" value="Isoprenoid_Synthase_Type_I"/>
    <property type="match status" value="1"/>
</dbReference>
<dbReference type="AlphaFoldDB" id="A0A1J7J4S0"/>
<dbReference type="Pfam" id="PF19086">
    <property type="entry name" value="Terpene_syn_C_2"/>
    <property type="match status" value="1"/>
</dbReference>
<keyword evidence="3 4" id="KW-0460">Magnesium</keyword>
<dbReference type="Gene3D" id="1.10.600.10">
    <property type="entry name" value="Farnesyl Diphosphate Synthase"/>
    <property type="match status" value="1"/>
</dbReference>
<keyword evidence="4" id="KW-0456">Lyase</keyword>
<keyword evidence="4" id="KW-0479">Metal-binding</keyword>
<dbReference type="InterPro" id="IPR008949">
    <property type="entry name" value="Isoprenoid_synthase_dom_sf"/>
</dbReference>
<evidence type="ECO:0000313" key="5">
    <source>
        <dbReference type="EMBL" id="OIW28289.1"/>
    </source>
</evidence>
<keyword evidence="6" id="KW-1185">Reference proteome</keyword>
<accession>A0A1J7J4S0</accession>
<evidence type="ECO:0000256" key="1">
    <source>
        <dbReference type="ARBA" id="ARBA00001946"/>
    </source>
</evidence>
<comment type="similarity">
    <text evidence="2 4">Belongs to the terpene synthase family.</text>
</comment>
<evidence type="ECO:0000256" key="4">
    <source>
        <dbReference type="RuleBase" id="RU366034"/>
    </source>
</evidence>
<gene>
    <name evidence="5" type="ORF">CONLIGDRAFT_681260</name>
</gene>
<evidence type="ECO:0000256" key="3">
    <source>
        <dbReference type="ARBA" id="ARBA00022842"/>
    </source>
</evidence>
<evidence type="ECO:0000313" key="6">
    <source>
        <dbReference type="Proteomes" id="UP000182658"/>
    </source>
</evidence>
<dbReference type="SFLD" id="SFLDG01020">
    <property type="entry name" value="Terpene_Cyclase_Like_2"/>
    <property type="match status" value="1"/>
</dbReference>
<protein>
    <recommendedName>
        <fullName evidence="4">Terpene synthase</fullName>
        <ecNumber evidence="4">4.2.3.-</ecNumber>
    </recommendedName>
</protein>
<dbReference type="PANTHER" id="PTHR35201">
    <property type="entry name" value="TERPENE SYNTHASE"/>
    <property type="match status" value="1"/>
</dbReference>
<dbReference type="PANTHER" id="PTHR35201:SF4">
    <property type="entry name" value="BETA-PINACENE SYNTHASE-RELATED"/>
    <property type="match status" value="1"/>
</dbReference>
<dbReference type="GO" id="GO:0008299">
    <property type="term" value="P:isoprenoid biosynthetic process"/>
    <property type="evidence" value="ECO:0007669"/>
    <property type="project" value="UniProtKB-ARBA"/>
</dbReference>
<name>A0A1J7J4S0_9PEZI</name>
<dbReference type="GO" id="GO:0010333">
    <property type="term" value="F:terpene synthase activity"/>
    <property type="evidence" value="ECO:0007669"/>
    <property type="project" value="InterPro"/>
</dbReference>
<organism evidence="5 6">
    <name type="scientific">Coniochaeta ligniaria NRRL 30616</name>
    <dbReference type="NCBI Taxonomy" id="1408157"/>
    <lineage>
        <taxon>Eukaryota</taxon>
        <taxon>Fungi</taxon>
        <taxon>Dikarya</taxon>
        <taxon>Ascomycota</taxon>
        <taxon>Pezizomycotina</taxon>
        <taxon>Sordariomycetes</taxon>
        <taxon>Sordariomycetidae</taxon>
        <taxon>Coniochaetales</taxon>
        <taxon>Coniochaetaceae</taxon>
        <taxon>Coniochaeta</taxon>
    </lineage>
</organism>
<dbReference type="SUPFAM" id="SSF48576">
    <property type="entry name" value="Terpenoid synthases"/>
    <property type="match status" value="1"/>
</dbReference>
<comment type="cofactor">
    <cofactor evidence="1 4">
        <name>Mg(2+)</name>
        <dbReference type="ChEBI" id="CHEBI:18420"/>
    </cofactor>
</comment>
<dbReference type="OrthoDB" id="2861623at2759"/>
<proteinExistence type="inferred from homology"/>
<sequence length="395" mass="46053">MEVSPLVISLPPGLSYEKDSHIGYDDKSVPRTFELPLELPSTPIDPNEALVEELKGKVMQIPNMLHCMEGWPVREVNQHQERMRTLFDDALDRVIPDPRRRQKFKECDFAYFCALWWPHGEWEDFYSASFFALWIFVWDDTLDANDHDLSEDFEKACLFRRQTLKYCEYHLGLSEDSEEPECPSLACALFKEFSRRIIEKFEKPRIQRIYDEIVHYITECENEQAERLAGRIPTLDEYIENRLGTAAVYILCGINELFIEQALPDWMMNSPEMEVIWRETNLGIIISNDVLSLKKEIVTGCLLSLVPVLYRQGIEWDDIVPELMEEFTYVCRRFDEAAATLEAAAADNPQLLKDLKTYLDVCRTNNTGTYIYTIESKRYKIAPLVQEDLSLTVVL</sequence>
<dbReference type="STRING" id="1408157.A0A1J7J4S0"/>
<dbReference type="EC" id="4.2.3.-" evidence="4"/>